<keyword evidence="3 5" id="KW-1133">Transmembrane helix</keyword>
<keyword evidence="2 5" id="KW-0812">Transmembrane</keyword>
<comment type="subcellular location">
    <subcellularLocation>
        <location evidence="1">Membrane</location>
        <topology evidence="1">Multi-pass membrane protein</topology>
    </subcellularLocation>
</comment>
<protein>
    <submittedName>
        <fullName evidence="7">Hypothetical membrane protein</fullName>
    </submittedName>
</protein>
<evidence type="ECO:0000256" key="2">
    <source>
        <dbReference type="ARBA" id="ARBA00022692"/>
    </source>
</evidence>
<evidence type="ECO:0000259" key="6">
    <source>
        <dbReference type="Pfam" id="PF13515"/>
    </source>
</evidence>
<dbReference type="InterPro" id="IPR049453">
    <property type="entry name" value="Memb_transporter_dom"/>
</dbReference>
<dbReference type="EMBL" id="CZQE01000174">
    <property type="protein sequence ID" value="CUS44734.1"/>
    <property type="molecule type" value="Genomic_DNA"/>
</dbReference>
<feature type="transmembrane region" description="Helical" evidence="5">
    <location>
        <begin position="239"/>
        <end position="261"/>
    </location>
</feature>
<dbReference type="GO" id="GO:0016020">
    <property type="term" value="C:membrane"/>
    <property type="evidence" value="ECO:0007669"/>
    <property type="project" value="UniProtKB-SubCell"/>
</dbReference>
<feature type="transmembrane region" description="Helical" evidence="5">
    <location>
        <begin position="20"/>
        <end position="47"/>
    </location>
</feature>
<keyword evidence="4 5" id="KW-0472">Membrane</keyword>
<feature type="transmembrane region" description="Helical" evidence="5">
    <location>
        <begin position="108"/>
        <end position="126"/>
    </location>
</feature>
<evidence type="ECO:0000313" key="7">
    <source>
        <dbReference type="EMBL" id="CUS44734.1"/>
    </source>
</evidence>
<dbReference type="AlphaFoldDB" id="A0A160TLU4"/>
<reference evidence="7" key="1">
    <citation type="submission" date="2015-10" db="EMBL/GenBank/DDBJ databases">
        <authorList>
            <person name="Gilbert D.G."/>
        </authorList>
    </citation>
    <scope>NUCLEOTIDE SEQUENCE</scope>
</reference>
<feature type="domain" description="Integral membrane bound transporter" evidence="6">
    <location>
        <begin position="24"/>
        <end position="152"/>
    </location>
</feature>
<dbReference type="Pfam" id="PF13515">
    <property type="entry name" value="FUSC_2"/>
    <property type="match status" value="1"/>
</dbReference>
<feature type="transmembrane region" description="Helical" evidence="5">
    <location>
        <begin position="86"/>
        <end position="103"/>
    </location>
</feature>
<evidence type="ECO:0000256" key="1">
    <source>
        <dbReference type="ARBA" id="ARBA00004141"/>
    </source>
</evidence>
<accession>A0A160TLU4</accession>
<organism evidence="7">
    <name type="scientific">hydrothermal vent metagenome</name>
    <dbReference type="NCBI Taxonomy" id="652676"/>
    <lineage>
        <taxon>unclassified sequences</taxon>
        <taxon>metagenomes</taxon>
        <taxon>ecological metagenomes</taxon>
    </lineage>
</organism>
<evidence type="ECO:0000256" key="5">
    <source>
        <dbReference type="SAM" id="Phobius"/>
    </source>
</evidence>
<feature type="transmembrane region" description="Helical" evidence="5">
    <location>
        <begin position="141"/>
        <end position="162"/>
    </location>
</feature>
<name>A0A160TLU4_9ZZZZ</name>
<evidence type="ECO:0000256" key="4">
    <source>
        <dbReference type="ARBA" id="ARBA00023136"/>
    </source>
</evidence>
<feature type="transmembrane region" description="Helical" evidence="5">
    <location>
        <begin position="206"/>
        <end position="227"/>
    </location>
</feature>
<gene>
    <name evidence="7" type="ORF">MGWOODY_Smn3137</name>
</gene>
<evidence type="ECO:0000256" key="3">
    <source>
        <dbReference type="ARBA" id="ARBA00022989"/>
    </source>
</evidence>
<feature type="transmembrane region" description="Helical" evidence="5">
    <location>
        <begin position="183"/>
        <end position="200"/>
    </location>
</feature>
<proteinExistence type="predicted"/>
<sequence length="364" mass="38326">MTALIGRIDARMVDELECVASVLLAIIVAHVIGAANVSWAAFSGYMVMRGHVADTLSRGTLRIVGTIAGGLLALAATPFLAPGWPLAAPALMLIGTASLYAALTAKRAYAWLFFGLTFAMVVFDKIEHPEIALGAFVETRILETVAGTFACMAVSLASGATLRRRWPASRVPRAQRAGWHPDALRHAVQGGAALAVLALLSDWLPLPALAQSAVTIMAVMLVPASGIGPSGFRPVSARMVQRFVGCIAGALLAALFLFTTFLFTPHAPAPLLILGTIVGVAIGRHLENGDHPHRYIGTQFTLAILITLVPDSYAEATIEPGFERLSGILIGMAVLEPILLAWHFVNPSRRAAGAATHPDEPGSI</sequence>